<organism evidence="1">
    <name type="scientific">uncultured Caudovirales phage</name>
    <dbReference type="NCBI Taxonomy" id="2100421"/>
    <lineage>
        <taxon>Viruses</taxon>
        <taxon>Duplodnaviria</taxon>
        <taxon>Heunggongvirae</taxon>
        <taxon>Uroviricota</taxon>
        <taxon>Caudoviricetes</taxon>
        <taxon>Peduoviridae</taxon>
        <taxon>Maltschvirus</taxon>
        <taxon>Maltschvirus maltsch</taxon>
    </lineage>
</organism>
<protein>
    <submittedName>
        <fullName evidence="1">Uncharacterized protein</fullName>
    </submittedName>
</protein>
<name>A0A6J5T9E9_9CAUD</name>
<accession>A0A6J5T9E9</accession>
<reference evidence="1" key="1">
    <citation type="submission" date="2020-05" db="EMBL/GenBank/DDBJ databases">
        <authorList>
            <person name="Chiriac C."/>
            <person name="Salcher M."/>
            <person name="Ghai R."/>
            <person name="Kavagutti S V."/>
        </authorList>
    </citation>
    <scope>NUCLEOTIDE SEQUENCE</scope>
</reference>
<evidence type="ECO:0000313" key="1">
    <source>
        <dbReference type="EMBL" id="CAB4241545.1"/>
    </source>
</evidence>
<proteinExistence type="predicted"/>
<gene>
    <name evidence="1" type="ORF">UFOVP71_83</name>
</gene>
<dbReference type="EMBL" id="LR797824">
    <property type="protein sequence ID" value="CAB4241545.1"/>
    <property type="molecule type" value="Genomic_DNA"/>
</dbReference>
<sequence>MSRAMLTAAEARIKSLQDIYVLREIRDIEEQIILAAGEGAVEVHIATTTTMAKNAGDPGYGFAAEYFDTWTGSRNDRQKTLQMNKVVQYFSDLGYTIDRQTNPITQATFEWVVAW</sequence>